<dbReference type="EMBL" id="JAKOGI010001614">
    <property type="protein sequence ID" value="KAJ8424742.1"/>
    <property type="molecule type" value="Genomic_DNA"/>
</dbReference>
<proteinExistence type="predicted"/>
<organism evidence="1 2">
    <name type="scientific">Carnegiea gigantea</name>
    <dbReference type="NCBI Taxonomy" id="171969"/>
    <lineage>
        <taxon>Eukaryota</taxon>
        <taxon>Viridiplantae</taxon>
        <taxon>Streptophyta</taxon>
        <taxon>Embryophyta</taxon>
        <taxon>Tracheophyta</taxon>
        <taxon>Spermatophyta</taxon>
        <taxon>Magnoliopsida</taxon>
        <taxon>eudicotyledons</taxon>
        <taxon>Gunneridae</taxon>
        <taxon>Pentapetalae</taxon>
        <taxon>Caryophyllales</taxon>
        <taxon>Cactineae</taxon>
        <taxon>Cactaceae</taxon>
        <taxon>Cactoideae</taxon>
        <taxon>Echinocereeae</taxon>
        <taxon>Carnegiea</taxon>
    </lineage>
</organism>
<protein>
    <submittedName>
        <fullName evidence="1">Uncharacterized protein</fullName>
    </submittedName>
</protein>
<sequence>MAQYVQDLRYYLVPFQRGPLSLHKDCDLSCEEPQEEECSTETVGTIAGGYAKGITRIAWNAQMRGMQQVLTVQQGNCITIPATFDVRKGQHFSSSHNDPLVVELKVANALLQYKVDDGNVGKLQGYQWTAQECYLVSIRPLVEHLGGRGLGGQQPLDKNPQVAPLPHVETLMICSLLRPILGVYGRSQLMA</sequence>
<dbReference type="OrthoDB" id="1752268at2759"/>
<keyword evidence="2" id="KW-1185">Reference proteome</keyword>
<evidence type="ECO:0000313" key="1">
    <source>
        <dbReference type="EMBL" id="KAJ8424742.1"/>
    </source>
</evidence>
<gene>
    <name evidence="1" type="ORF">Cgig2_027775</name>
</gene>
<dbReference type="AlphaFoldDB" id="A0A9Q1JH15"/>
<dbReference type="Proteomes" id="UP001153076">
    <property type="component" value="Unassembled WGS sequence"/>
</dbReference>
<accession>A0A9Q1JH15</accession>
<name>A0A9Q1JH15_9CARY</name>
<evidence type="ECO:0000313" key="2">
    <source>
        <dbReference type="Proteomes" id="UP001153076"/>
    </source>
</evidence>
<comment type="caution">
    <text evidence="1">The sequence shown here is derived from an EMBL/GenBank/DDBJ whole genome shotgun (WGS) entry which is preliminary data.</text>
</comment>
<reference evidence="1" key="1">
    <citation type="submission" date="2022-04" db="EMBL/GenBank/DDBJ databases">
        <title>Carnegiea gigantea Genome sequencing and assembly v2.</title>
        <authorList>
            <person name="Copetti D."/>
            <person name="Sanderson M.J."/>
            <person name="Burquez A."/>
            <person name="Wojciechowski M.F."/>
        </authorList>
    </citation>
    <scope>NUCLEOTIDE SEQUENCE</scope>
    <source>
        <strain evidence="1">SGP5-SGP5p</strain>
        <tissue evidence="1">Aerial part</tissue>
    </source>
</reference>